<gene>
    <name evidence="1" type="ORF">MGAL_10B055867</name>
</gene>
<dbReference type="EMBL" id="UYJE01002747">
    <property type="protein sequence ID" value="VDI13324.1"/>
    <property type="molecule type" value="Genomic_DNA"/>
</dbReference>
<evidence type="ECO:0000313" key="1">
    <source>
        <dbReference type="EMBL" id="VDI13324.1"/>
    </source>
</evidence>
<evidence type="ECO:0000313" key="2">
    <source>
        <dbReference type="Proteomes" id="UP000596742"/>
    </source>
</evidence>
<dbReference type="Proteomes" id="UP000596742">
    <property type="component" value="Unassembled WGS sequence"/>
</dbReference>
<dbReference type="AlphaFoldDB" id="A0A8B6D3H3"/>
<sequence>MSMNEKKTCSFCNTQQATTFALDSMKCEDECLKEKSTKCFPSEDTSPVSSSMGELNVNGIQISSTTFDSQIEFLEVVSKKLACKKVKIMTKRRRHRRRNFYRRR</sequence>
<proteinExistence type="predicted"/>
<accession>A0A8B6D3H3</accession>
<reference evidence="1" key="1">
    <citation type="submission" date="2018-11" db="EMBL/GenBank/DDBJ databases">
        <authorList>
            <person name="Alioto T."/>
            <person name="Alioto T."/>
        </authorList>
    </citation>
    <scope>NUCLEOTIDE SEQUENCE</scope>
</reference>
<comment type="caution">
    <text evidence="1">The sequence shown here is derived from an EMBL/GenBank/DDBJ whole genome shotgun (WGS) entry which is preliminary data.</text>
</comment>
<name>A0A8B6D3H3_MYTGA</name>
<protein>
    <submittedName>
        <fullName evidence="1">Uncharacterized protein</fullName>
    </submittedName>
</protein>
<keyword evidence="2" id="KW-1185">Reference proteome</keyword>
<organism evidence="1 2">
    <name type="scientific">Mytilus galloprovincialis</name>
    <name type="common">Mediterranean mussel</name>
    <dbReference type="NCBI Taxonomy" id="29158"/>
    <lineage>
        <taxon>Eukaryota</taxon>
        <taxon>Metazoa</taxon>
        <taxon>Spiralia</taxon>
        <taxon>Lophotrochozoa</taxon>
        <taxon>Mollusca</taxon>
        <taxon>Bivalvia</taxon>
        <taxon>Autobranchia</taxon>
        <taxon>Pteriomorphia</taxon>
        <taxon>Mytilida</taxon>
        <taxon>Mytiloidea</taxon>
        <taxon>Mytilidae</taxon>
        <taxon>Mytilinae</taxon>
        <taxon>Mytilus</taxon>
    </lineage>
</organism>